<evidence type="ECO:0000256" key="1">
    <source>
        <dbReference type="SAM" id="MobiDB-lite"/>
    </source>
</evidence>
<keyword evidence="4" id="KW-1185">Reference proteome</keyword>
<dbReference type="EMBL" id="CP136508">
    <property type="protein sequence ID" value="WUR11726.1"/>
    <property type="molecule type" value="Genomic_DNA"/>
</dbReference>
<feature type="region of interest" description="Disordered" evidence="1">
    <location>
        <begin position="127"/>
        <end position="160"/>
    </location>
</feature>
<gene>
    <name evidence="3" type="ORF">E7V67_018730</name>
</gene>
<reference evidence="3 4" key="1">
    <citation type="journal article" date="2019" name="Int. J. Syst. Evol. Microbiol.">
        <title>The Draft Whole-Genome Sequence of the Antibiotic Producer Empedobacter haloabium ATCC 31962 Provides Indications for Its Taxonomic Reclassification.</title>
        <authorList>
            <person name="Miess H."/>
            <person name="Arlt P."/>
            <person name="Apel A.K."/>
            <person name="Weber T."/>
            <person name="Nieselt K."/>
            <person name="Hanssen F."/>
            <person name="Czemmel S."/>
            <person name="Nahnsen S."/>
            <person name="Gross H."/>
        </authorList>
    </citation>
    <scope>NUCLEOTIDE SEQUENCE [LARGE SCALE GENOMIC DNA]</scope>
    <source>
        <strain evidence="3 4">ATCC 31962</strain>
    </source>
</reference>
<evidence type="ECO:0000313" key="3">
    <source>
        <dbReference type="EMBL" id="WUR11726.1"/>
    </source>
</evidence>
<keyword evidence="2" id="KW-0472">Membrane</keyword>
<evidence type="ECO:0000256" key="2">
    <source>
        <dbReference type="SAM" id="Phobius"/>
    </source>
</evidence>
<dbReference type="Proteomes" id="UP000321323">
    <property type="component" value="Chromosome"/>
</dbReference>
<proteinExistence type="predicted"/>
<accession>A0ABZ1UG90</accession>
<sequence>MNASKTGRETAAVGGYGILASLDRETAGGAGRDAGQRDGGASRYVLLAGAGLVALLAWWWCSNSPPAVTLAPKPVWHAPVARPALPPVAPPVHNEPALIVNDTPAVAPAKPALVVASARPAAAPAGARQVPVPVSTRRERAAAHPSARPARREAVHPTPVPRVQVAVTPPDHDVSLLTALVAHQNGVALTSRDVVEPHLADSTAALLQRCGRVGGEEGRLCRVRICAGRQLDAGCAGD</sequence>
<organism evidence="3 4">
    <name type="scientific">[Empedobacter] haloabium</name>
    <dbReference type="NCBI Taxonomy" id="592317"/>
    <lineage>
        <taxon>Bacteria</taxon>
        <taxon>Pseudomonadati</taxon>
        <taxon>Pseudomonadota</taxon>
        <taxon>Betaproteobacteria</taxon>
        <taxon>Burkholderiales</taxon>
        <taxon>Oxalobacteraceae</taxon>
        <taxon>Telluria group</taxon>
        <taxon>Telluria group incertae sedis</taxon>
    </lineage>
</organism>
<name>A0ABZ1UG90_9BURK</name>
<protein>
    <submittedName>
        <fullName evidence="3">Uncharacterized protein</fullName>
    </submittedName>
</protein>
<feature type="transmembrane region" description="Helical" evidence="2">
    <location>
        <begin position="41"/>
        <end position="60"/>
    </location>
</feature>
<evidence type="ECO:0000313" key="4">
    <source>
        <dbReference type="Proteomes" id="UP000321323"/>
    </source>
</evidence>
<keyword evidence="2" id="KW-1133">Transmembrane helix</keyword>
<keyword evidence="2" id="KW-0812">Transmembrane</keyword>